<feature type="region of interest" description="Disordered" evidence="1">
    <location>
        <begin position="343"/>
        <end position="401"/>
    </location>
</feature>
<organism evidence="2 3">
    <name type="scientific">Haemonchus contortus</name>
    <name type="common">Barber pole worm</name>
    <dbReference type="NCBI Taxonomy" id="6289"/>
    <lineage>
        <taxon>Eukaryota</taxon>
        <taxon>Metazoa</taxon>
        <taxon>Ecdysozoa</taxon>
        <taxon>Nematoda</taxon>
        <taxon>Chromadorea</taxon>
        <taxon>Rhabditida</taxon>
        <taxon>Rhabditina</taxon>
        <taxon>Rhabditomorpha</taxon>
        <taxon>Strongyloidea</taxon>
        <taxon>Trichostrongylidae</taxon>
        <taxon>Haemonchus</taxon>
    </lineage>
</organism>
<feature type="compositionally biased region" description="Basic and acidic residues" evidence="1">
    <location>
        <begin position="274"/>
        <end position="284"/>
    </location>
</feature>
<evidence type="ECO:0000256" key="1">
    <source>
        <dbReference type="SAM" id="MobiDB-lite"/>
    </source>
</evidence>
<feature type="compositionally biased region" description="Basic and acidic residues" evidence="1">
    <location>
        <begin position="160"/>
        <end position="169"/>
    </location>
</feature>
<evidence type="ECO:0000313" key="3">
    <source>
        <dbReference type="WBParaSite" id="HCON_00120150-00001"/>
    </source>
</evidence>
<dbReference type="OMA" id="TMAIEHE"/>
<feature type="compositionally biased region" description="Low complexity" evidence="1">
    <location>
        <begin position="222"/>
        <end position="239"/>
    </location>
</feature>
<feature type="region of interest" description="Disordered" evidence="1">
    <location>
        <begin position="144"/>
        <end position="174"/>
    </location>
</feature>
<feature type="compositionally biased region" description="Basic and acidic residues" evidence="1">
    <location>
        <begin position="207"/>
        <end position="221"/>
    </location>
</feature>
<sequence length="401" mass="43226">MDEFISNIRAKYHNRKWWTARLMDQASEQAKIDKDTLAKIIAGTVGVICAVTKQARVCCNSILIAMPLIFTFGYPEESASRDDMVIYWSLFGILTICDKSLEKIPLYYDLKLLLALLLFVEPFRLIDKIRDLLQGKTKQESRIFNEKEMDTLRKSTGSPRPEKPPRSDGIEESMSPIRKADETAEASGLLAAQKGTAAPEAIGAKSQELKEGKPEGSDRDFAQAGTAAAAEPTAARAQEVGASEIGSLQGSLRDSANAEAATAQPAATGATVVREGKAGEAEKAISEDIRKASTFGVNATAAEHEEVKNGRVTSEKGTIRDVTAASSALAGTMAIEHEVVKDAEISGERKSTREIRHPKTATATPIVSEDDENGNGKNGKANGKGKRVSNGKPENNKDMQF</sequence>
<accession>A0A7I4YPI0</accession>
<dbReference type="WBParaSite" id="HCON_00120150-00001">
    <property type="protein sequence ID" value="HCON_00120150-00001"/>
    <property type="gene ID" value="HCON_00120150"/>
</dbReference>
<reference evidence="3" key="1">
    <citation type="submission" date="2020-12" db="UniProtKB">
        <authorList>
            <consortium name="WormBaseParasite"/>
        </authorList>
    </citation>
    <scope>IDENTIFICATION</scope>
    <source>
        <strain evidence="3">MHco3</strain>
    </source>
</reference>
<proteinExistence type="predicted"/>
<dbReference type="OrthoDB" id="5871872at2759"/>
<protein>
    <submittedName>
        <fullName evidence="3">Receptor expression-enhancing protein</fullName>
    </submittedName>
</protein>
<feature type="region of interest" description="Disordered" evidence="1">
    <location>
        <begin position="194"/>
        <end position="284"/>
    </location>
</feature>
<dbReference type="AlphaFoldDB" id="A0A7I4YPI0"/>
<name>A0A7I4YPI0_HAECO</name>
<feature type="compositionally biased region" description="Low complexity" evidence="1">
    <location>
        <begin position="257"/>
        <end position="271"/>
    </location>
</feature>
<feature type="compositionally biased region" description="Basic and acidic residues" evidence="1">
    <location>
        <begin position="144"/>
        <end position="153"/>
    </location>
</feature>
<evidence type="ECO:0000313" key="2">
    <source>
        <dbReference type="Proteomes" id="UP000025227"/>
    </source>
</evidence>
<dbReference type="Proteomes" id="UP000025227">
    <property type="component" value="Unplaced"/>
</dbReference>
<feature type="compositionally biased region" description="Basic and acidic residues" evidence="1">
    <location>
        <begin position="343"/>
        <end position="357"/>
    </location>
</feature>
<keyword evidence="2" id="KW-1185">Reference proteome</keyword>